<dbReference type="Gene3D" id="1.20.120.920">
    <property type="entry name" value="CRISPR-associated endonuclease Cas1, C-terminal domain"/>
    <property type="match status" value="1"/>
</dbReference>
<reference evidence="11 12" key="1">
    <citation type="journal article" date="2023" name="Microorganisms">
        <title>Thiorhodovibrio frisius and Trv. litoralis spp. nov., Two Novel Members from a Clade of Fastidious Purple Sulfur Bacteria That Exhibit Unique Red-Shifted Light-Harvesting Capabilities.</title>
        <authorList>
            <person name="Methner A."/>
            <person name="Kuzyk S.B."/>
            <person name="Petersen J."/>
            <person name="Bauer S."/>
            <person name="Brinkmann H."/>
            <person name="Sichau K."/>
            <person name="Wanner G."/>
            <person name="Wolf J."/>
            <person name="Neumann-Schaal M."/>
            <person name="Henke P."/>
            <person name="Tank M."/>
            <person name="Sproer C."/>
            <person name="Bunk B."/>
            <person name="Overmann J."/>
        </authorList>
    </citation>
    <scope>NUCLEOTIDE SEQUENCE [LARGE SCALE GENOMIC DNA]</scope>
    <source>
        <strain evidence="11 12">DSM 6702</strain>
    </source>
</reference>
<evidence type="ECO:0000256" key="1">
    <source>
        <dbReference type="ARBA" id="ARBA00022722"/>
    </source>
</evidence>
<feature type="binding site" evidence="10">
    <location>
        <position position="172"/>
    </location>
    <ligand>
        <name>Mn(2+)</name>
        <dbReference type="ChEBI" id="CHEBI:29035"/>
    </ligand>
</feature>
<comment type="function">
    <text evidence="10">CRISPR (clustered regularly interspaced short palindromic repeat), is an adaptive immune system that provides protection against mobile genetic elements (viruses, transposable elements and conjugative plasmids). CRISPR clusters contain spacers, sequences complementary to antecedent mobile elements, and target invading nucleic acids. CRISPR clusters are transcribed and processed into CRISPR RNA (crRNA). Acts as a dsDNA endonuclease. Involved in the integration of spacer DNA into the CRISPR cassette.</text>
</comment>
<name>A0ABZ0S665_9GAMM</name>
<dbReference type="HAMAP" id="MF_01470">
    <property type="entry name" value="Cas1"/>
    <property type="match status" value="1"/>
</dbReference>
<keyword evidence="12" id="KW-1185">Reference proteome</keyword>
<keyword evidence="8 10" id="KW-0464">Manganese</keyword>
<sequence length="351" mass="38840">MPASQTTYQVQNSLYVMTPGAYVHLDNTTVRIEIERETRLRVPLHHVGSLVCFGNIMVSPALMHRLADEGKSLILLDSSGRFKARLEGPVSGNILLRQAQYRANENKNGSITIARAIIAGKLRNSRSVLLRGARETQNADESAQLTAAAESLAASLRAVPGSPDLDSLRGTEGEAARRYFSVLGLIVKPAMREHFSLPGRSRRPPRDRLNAVLSFLYSMLMNDCRSALESIGLDPQLGFLHAVRPGRAALALDIQEEFRSILADRFALTLINRSQLTVKDFDQREGGSVLLNDQGRRAVVAAWQERKLEEITHPLLETKVPIGILPFVQARVLARFLRGDLDGYLPFLAKT</sequence>
<keyword evidence="1 10" id="KW-0540">Nuclease</keyword>
<dbReference type="GO" id="GO:0016787">
    <property type="term" value="F:hydrolase activity"/>
    <property type="evidence" value="ECO:0007669"/>
    <property type="project" value="UniProtKB-KW"/>
</dbReference>
<feature type="binding site" evidence="10">
    <location>
        <position position="256"/>
    </location>
    <ligand>
        <name>Mn(2+)</name>
        <dbReference type="ChEBI" id="CHEBI:29035"/>
    </ligand>
</feature>
<dbReference type="Proteomes" id="UP001432180">
    <property type="component" value="Chromosome"/>
</dbReference>
<dbReference type="InterPro" id="IPR042211">
    <property type="entry name" value="CRISPR-assoc_Cas1_N"/>
</dbReference>
<comment type="subunit">
    <text evidence="9 10">Homodimer, forms a heterotetramer with a Cas2 homodimer.</text>
</comment>
<organism evidence="11 12">
    <name type="scientific">Thiorhodovibrio winogradskyi</name>
    <dbReference type="NCBI Taxonomy" id="77007"/>
    <lineage>
        <taxon>Bacteria</taxon>
        <taxon>Pseudomonadati</taxon>
        <taxon>Pseudomonadota</taxon>
        <taxon>Gammaproteobacteria</taxon>
        <taxon>Chromatiales</taxon>
        <taxon>Chromatiaceae</taxon>
        <taxon>Thiorhodovibrio</taxon>
    </lineage>
</organism>
<keyword evidence="7 10" id="KW-0238">DNA-binding</keyword>
<protein>
    <recommendedName>
        <fullName evidence="10">CRISPR-associated endonuclease Cas1</fullName>
        <ecNumber evidence="10">3.1.-.-</ecNumber>
    </recommendedName>
</protein>
<dbReference type="InterPro" id="IPR002729">
    <property type="entry name" value="CRISPR-assoc_Cas1"/>
</dbReference>
<keyword evidence="2 10" id="KW-0479">Metal-binding</keyword>
<dbReference type="InterPro" id="IPR050646">
    <property type="entry name" value="Cas1"/>
</dbReference>
<dbReference type="CDD" id="cd09721">
    <property type="entry name" value="Cas1_I-C"/>
    <property type="match status" value="1"/>
</dbReference>
<accession>A0ABZ0S665</accession>
<dbReference type="NCBIfam" id="TIGR03640">
    <property type="entry name" value="cas1_DVULG"/>
    <property type="match status" value="1"/>
</dbReference>
<evidence type="ECO:0000256" key="2">
    <source>
        <dbReference type="ARBA" id="ARBA00022723"/>
    </source>
</evidence>
<gene>
    <name evidence="10 11" type="primary">cas1</name>
    <name evidence="11" type="ORF">Thiowin_01396</name>
</gene>
<keyword evidence="6 10" id="KW-0051">Antiviral defense</keyword>
<dbReference type="InterPro" id="IPR019856">
    <property type="entry name" value="CRISPR-assoc_Cas1_DVULG"/>
</dbReference>
<evidence type="ECO:0000256" key="6">
    <source>
        <dbReference type="ARBA" id="ARBA00023118"/>
    </source>
</evidence>
<dbReference type="NCBIfam" id="TIGR00287">
    <property type="entry name" value="cas1"/>
    <property type="match status" value="1"/>
</dbReference>
<evidence type="ECO:0000313" key="12">
    <source>
        <dbReference type="Proteomes" id="UP001432180"/>
    </source>
</evidence>
<comment type="similarity">
    <text evidence="10">Belongs to the CRISPR-associated endonuclease Cas1 family.</text>
</comment>
<keyword evidence="3 10" id="KW-0255">Endonuclease</keyword>
<dbReference type="Pfam" id="PF01867">
    <property type="entry name" value="Cas_Cas1"/>
    <property type="match status" value="1"/>
</dbReference>
<evidence type="ECO:0000256" key="3">
    <source>
        <dbReference type="ARBA" id="ARBA00022759"/>
    </source>
</evidence>
<keyword evidence="5 10" id="KW-0460">Magnesium</keyword>
<dbReference type="GO" id="GO:0004519">
    <property type="term" value="F:endonuclease activity"/>
    <property type="evidence" value="ECO:0007669"/>
    <property type="project" value="UniProtKB-KW"/>
</dbReference>
<dbReference type="RefSeq" id="WP_328986991.1">
    <property type="nucleotide sequence ID" value="NZ_CP121472.1"/>
</dbReference>
<dbReference type="EMBL" id="CP121472">
    <property type="protein sequence ID" value="WPL16442.1"/>
    <property type="molecule type" value="Genomic_DNA"/>
</dbReference>
<evidence type="ECO:0000256" key="8">
    <source>
        <dbReference type="ARBA" id="ARBA00023211"/>
    </source>
</evidence>
<feature type="binding site" evidence="10">
    <location>
        <position position="241"/>
    </location>
    <ligand>
        <name>Mn(2+)</name>
        <dbReference type="ChEBI" id="CHEBI:29035"/>
    </ligand>
</feature>
<dbReference type="EC" id="3.1.-.-" evidence="10"/>
<dbReference type="Gene3D" id="3.100.10.20">
    <property type="entry name" value="CRISPR-associated endonuclease Cas1, N-terminal domain"/>
    <property type="match status" value="1"/>
</dbReference>
<evidence type="ECO:0000256" key="10">
    <source>
        <dbReference type="HAMAP-Rule" id="MF_01470"/>
    </source>
</evidence>
<evidence type="ECO:0000313" key="11">
    <source>
        <dbReference type="EMBL" id="WPL16442.1"/>
    </source>
</evidence>
<dbReference type="PANTHER" id="PTHR34353">
    <property type="entry name" value="CRISPR-ASSOCIATED ENDONUCLEASE CAS1 1"/>
    <property type="match status" value="1"/>
</dbReference>
<evidence type="ECO:0000256" key="4">
    <source>
        <dbReference type="ARBA" id="ARBA00022801"/>
    </source>
</evidence>
<dbReference type="InterPro" id="IPR042206">
    <property type="entry name" value="CRISPR-assoc_Cas1_C"/>
</dbReference>
<dbReference type="PANTHER" id="PTHR34353:SF2">
    <property type="entry name" value="CRISPR-ASSOCIATED ENDONUCLEASE CAS1 1"/>
    <property type="match status" value="1"/>
</dbReference>
<keyword evidence="4 10" id="KW-0378">Hydrolase</keyword>
<evidence type="ECO:0000256" key="7">
    <source>
        <dbReference type="ARBA" id="ARBA00023125"/>
    </source>
</evidence>
<evidence type="ECO:0000256" key="5">
    <source>
        <dbReference type="ARBA" id="ARBA00022842"/>
    </source>
</evidence>
<proteinExistence type="inferred from homology"/>
<comment type="cofactor">
    <cofactor evidence="10">
        <name>Mg(2+)</name>
        <dbReference type="ChEBI" id="CHEBI:18420"/>
    </cofactor>
    <cofactor evidence="10">
        <name>Mn(2+)</name>
        <dbReference type="ChEBI" id="CHEBI:29035"/>
    </cofactor>
</comment>
<evidence type="ECO:0000256" key="9">
    <source>
        <dbReference type="ARBA" id="ARBA00038592"/>
    </source>
</evidence>